<evidence type="ECO:0000313" key="1">
    <source>
        <dbReference type="EMBL" id="CDK27503.1"/>
    </source>
</evidence>
<reference evidence="1" key="1">
    <citation type="submission" date="2013-12" db="EMBL/GenBank/DDBJ databases">
        <authorList>
            <person name="Genoscope - CEA"/>
        </authorList>
    </citation>
    <scope>NUCLEOTIDE SEQUENCE</scope>
    <source>
        <strain evidence="1">CBS 1993</strain>
    </source>
</reference>
<dbReference type="SUPFAM" id="SSF47095">
    <property type="entry name" value="HMG-box"/>
    <property type="match status" value="2"/>
</dbReference>
<dbReference type="HOGENOM" id="CLU_1661037_0_0_1"/>
<dbReference type="GeneID" id="34520885"/>
<dbReference type="Proteomes" id="UP000019384">
    <property type="component" value="Unassembled WGS sequence"/>
</dbReference>
<dbReference type="Gene3D" id="1.10.30.10">
    <property type="entry name" value="High mobility group box domain"/>
    <property type="match status" value="2"/>
</dbReference>
<dbReference type="RefSeq" id="XP_022459497.1">
    <property type="nucleotide sequence ID" value="XM_022601900.1"/>
</dbReference>
<dbReference type="InterPro" id="IPR036910">
    <property type="entry name" value="HMG_box_dom_sf"/>
</dbReference>
<reference evidence="1" key="2">
    <citation type="submission" date="2014-02" db="EMBL/GenBank/DDBJ databases">
        <title>Complete DNA sequence of /Kuraishia capsulata/ illustrates novel genomic features among budding yeasts (/Saccharomycotina/).</title>
        <authorList>
            <person name="Morales L."/>
            <person name="Noel B."/>
            <person name="Porcel B."/>
            <person name="Marcet-Houben M."/>
            <person name="Hullo M-F."/>
            <person name="Sacerdot C."/>
            <person name="Tekaia F."/>
            <person name="Leh-Louis V."/>
            <person name="Despons L."/>
            <person name="Khanna V."/>
            <person name="Aury J-M."/>
            <person name="Barbe V."/>
            <person name="Couloux A."/>
            <person name="Labadie K."/>
            <person name="Pelletier E."/>
            <person name="Souciet J-L."/>
            <person name="Boekhout T."/>
            <person name="Gabaldon T."/>
            <person name="Wincker P."/>
            <person name="Dujon B."/>
        </authorList>
    </citation>
    <scope>NUCLEOTIDE SEQUENCE</scope>
    <source>
        <strain evidence="1">CBS 1993</strain>
    </source>
</reference>
<name>W6MMT7_9ASCO</name>
<dbReference type="AlphaFoldDB" id="W6MMT7"/>
<sequence length="159" mass="17947">MFTTRNLSIGSIQSSIAASLRFKSTKPLTKTALKLKEKPKRPKQPRNFFVGEYIVKNYGPDKDRAKLFSEAHAAFDSLSPLERKKYLDLGAQAAAQHAADLAKWEEKYPKKKITSYAKFVSENWDGIYSGEGGSDFKTTTSLLSKKWRGLTQSEKDSFK</sequence>
<dbReference type="EMBL" id="HG793128">
    <property type="protein sequence ID" value="CDK27503.1"/>
    <property type="molecule type" value="Genomic_DNA"/>
</dbReference>
<protein>
    <recommendedName>
        <fullName evidence="3">HMG box domain-containing protein</fullName>
    </recommendedName>
</protein>
<keyword evidence="2" id="KW-1185">Reference proteome</keyword>
<accession>W6MMT7</accession>
<evidence type="ECO:0008006" key="3">
    <source>
        <dbReference type="Google" id="ProtNLM"/>
    </source>
</evidence>
<gene>
    <name evidence="1" type="ORF">KUCA_T00003481001</name>
</gene>
<evidence type="ECO:0000313" key="2">
    <source>
        <dbReference type="Proteomes" id="UP000019384"/>
    </source>
</evidence>
<proteinExistence type="predicted"/>
<organism evidence="1 2">
    <name type="scientific">Kuraishia capsulata CBS 1993</name>
    <dbReference type="NCBI Taxonomy" id="1382522"/>
    <lineage>
        <taxon>Eukaryota</taxon>
        <taxon>Fungi</taxon>
        <taxon>Dikarya</taxon>
        <taxon>Ascomycota</taxon>
        <taxon>Saccharomycotina</taxon>
        <taxon>Pichiomycetes</taxon>
        <taxon>Pichiales</taxon>
        <taxon>Pichiaceae</taxon>
        <taxon>Kuraishia</taxon>
    </lineage>
</organism>